<evidence type="ECO:0000256" key="8">
    <source>
        <dbReference type="ARBA" id="ARBA00049244"/>
    </source>
</evidence>
<keyword evidence="3" id="KW-0808">Transferase</keyword>
<dbReference type="PROSITE" id="PS00116">
    <property type="entry name" value="DNA_POLYMERASE_B"/>
    <property type="match status" value="1"/>
</dbReference>
<evidence type="ECO:0000256" key="4">
    <source>
        <dbReference type="ARBA" id="ARBA00022695"/>
    </source>
</evidence>
<evidence type="ECO:0000256" key="5">
    <source>
        <dbReference type="ARBA" id="ARBA00022705"/>
    </source>
</evidence>
<feature type="domain" description="DNA-directed DNA polymerase family B mitochondria/virus" evidence="10">
    <location>
        <begin position="614"/>
        <end position="1095"/>
    </location>
</feature>
<dbReference type="GO" id="GO:0042575">
    <property type="term" value="C:DNA polymerase complex"/>
    <property type="evidence" value="ECO:0007669"/>
    <property type="project" value="UniProtKB-ARBA"/>
</dbReference>
<dbReference type="EMBL" id="GDHC01019614">
    <property type="protein sequence ID" value="JAP99014.1"/>
    <property type="molecule type" value="Transcribed_RNA"/>
</dbReference>
<evidence type="ECO:0000256" key="3">
    <source>
        <dbReference type="ARBA" id="ARBA00022679"/>
    </source>
</evidence>
<keyword evidence="7" id="KW-0238">DNA-binding</keyword>
<dbReference type="SUPFAM" id="SSF53098">
    <property type="entry name" value="Ribonuclease H-like"/>
    <property type="match status" value="1"/>
</dbReference>
<accession>A0A146KTP2</accession>
<sequence>MASPLSTSTPQSMDASGPSGNESRRDCQLCGKVFKYPHLMSRHLRTCKLRKNRTCGRCGHTFPNPSQLGQHFCSGAGKGEQLGCKLCKSKFTFRALIRHFKRGGCVNEGYRRKEFRAICVPDENGIVDLAFHNKLGDIFMKNIDDELDALEFMAGICDTVQVRIREYLEKWKGLKVNFALEAIYIKPTSLDTHETKDACFNSKSIVVTSTTNIQNLLEDTFAQISVEMDEFTTSGSGWMLEHIDGMLVKLSKYSPLEGGAYIKLPKSIQLKSAVRNMFLPGDQCFKHAILSSLFHDKSYRSEVNNPDLCHTFNFESINFPTPLSDILKFEINNNVSVNVYALNDKFRVFPLQISKFHNNPVQHFDLLLLKSDNNFHYCLITSLSKLVRSQKTLHNHQHLICKRCFTMFKCDLVTKDGLNAEQRKARHTDWCMKNAPTRVEMPNRGAVSSFSKFLHQQRVPIVVYADFEALVKPCSPPDEATSPSTSASTSAWSRPIATHEMYAVGVLVVSTVPTFQPTPDVVVMTGRDVVTQFMKFLSDLMKMVDRLYSTVVPMIITPKQKRQNARATNCGICNKPFDRRTEMVVRHHCHLTGNYICAAHRSCNLGVKNPNFVPVFFHNLTNYDAHPIVLALADNDDLGSVTVIPNTGEKFVSFSKKFQGTHLWCRFLDSFRFMNRSLDYLAQTLPSFPRLSQWVPDVEKRSLLTRKGIFPYSYVSDWSKLYETELPPKTCFKNDLTDTEITDADYQHAIDVWNRFNCRTLLEYSLVYLRSDVYLLCEVFETFRDSFIEHYKLDAPWYFTLPSLAYDAMKLMTEVELELLTDYDQLMFVERGVRGGVTSCIHRHAVANNKHLPDSYNPNLPNAYLLLLDCTNLYGTAMSQYKLPYGDFEWVDARDIDVKNLPNKDSQVGFLLDVDVYIPEHLHEYLDELPPLPEKLRPPTSTKGPAKLLTTLMPKKNYVIHYLLLKQAMDLGVIVEKVNRVLKFSQSNWLTKYVDTNAELRKNSKNNFEDNLFKLMSNAVYGKFLENVRNRRKMEIVVSPKRLQKLINKPNFKDRTILNDKVVTVELTKESIKFDRPCYVGQAILDLSKFIMYNFLYKTLIPFYGRDKLSLMYMDTDSFFLKLDTDDLYRDMKQLAPYL</sequence>
<dbReference type="InterPro" id="IPR017964">
    <property type="entry name" value="DNA-dir_DNA_pol_B_CS"/>
</dbReference>
<dbReference type="GO" id="GO:0003677">
    <property type="term" value="F:DNA binding"/>
    <property type="evidence" value="ECO:0007669"/>
    <property type="project" value="UniProtKB-KW"/>
</dbReference>
<dbReference type="InterPro" id="IPR036397">
    <property type="entry name" value="RNaseH_sf"/>
</dbReference>
<organism evidence="11">
    <name type="scientific">Lygus hesperus</name>
    <name type="common">Western plant bug</name>
    <dbReference type="NCBI Taxonomy" id="30085"/>
    <lineage>
        <taxon>Eukaryota</taxon>
        <taxon>Metazoa</taxon>
        <taxon>Ecdysozoa</taxon>
        <taxon>Arthropoda</taxon>
        <taxon>Hexapoda</taxon>
        <taxon>Insecta</taxon>
        <taxon>Pterygota</taxon>
        <taxon>Neoptera</taxon>
        <taxon>Paraneoptera</taxon>
        <taxon>Hemiptera</taxon>
        <taxon>Heteroptera</taxon>
        <taxon>Panheteroptera</taxon>
        <taxon>Cimicomorpha</taxon>
        <taxon>Miridae</taxon>
        <taxon>Mirini</taxon>
        <taxon>Lygus</taxon>
    </lineage>
</organism>
<dbReference type="InterPro" id="IPR043502">
    <property type="entry name" value="DNA/RNA_pol_sf"/>
</dbReference>
<evidence type="ECO:0000256" key="7">
    <source>
        <dbReference type="ARBA" id="ARBA00023125"/>
    </source>
</evidence>
<evidence type="ECO:0000256" key="2">
    <source>
        <dbReference type="ARBA" id="ARBA00012417"/>
    </source>
</evidence>
<dbReference type="Gene3D" id="3.30.160.60">
    <property type="entry name" value="Classic Zinc Finger"/>
    <property type="match status" value="1"/>
</dbReference>
<comment type="similarity">
    <text evidence="1">Belongs to the DNA polymerase type-B family.</text>
</comment>
<dbReference type="InterPro" id="IPR012337">
    <property type="entry name" value="RNaseH-like_sf"/>
</dbReference>
<evidence type="ECO:0000256" key="9">
    <source>
        <dbReference type="SAM" id="MobiDB-lite"/>
    </source>
</evidence>
<gene>
    <name evidence="11" type="primary">Snai3_0</name>
    <name evidence="11" type="ORF">g.87763</name>
</gene>
<dbReference type="Gene3D" id="3.30.420.10">
    <property type="entry name" value="Ribonuclease H-like superfamily/Ribonuclease H"/>
    <property type="match status" value="1"/>
</dbReference>
<dbReference type="SUPFAM" id="SSF54060">
    <property type="entry name" value="His-Me finger endonucleases"/>
    <property type="match status" value="1"/>
</dbReference>
<dbReference type="SUPFAM" id="SSF57667">
    <property type="entry name" value="beta-beta-alpha zinc fingers"/>
    <property type="match status" value="1"/>
</dbReference>
<dbReference type="SUPFAM" id="SSF56672">
    <property type="entry name" value="DNA/RNA polymerases"/>
    <property type="match status" value="1"/>
</dbReference>
<evidence type="ECO:0000313" key="11">
    <source>
        <dbReference type="EMBL" id="JAP99014.1"/>
    </source>
</evidence>
<dbReference type="PANTHER" id="PTHR31511">
    <property type="entry name" value="PROTEIN CBG23764"/>
    <property type="match status" value="1"/>
</dbReference>
<feature type="region of interest" description="Disordered" evidence="9">
    <location>
        <begin position="1"/>
        <end position="24"/>
    </location>
</feature>
<dbReference type="GO" id="GO:0000166">
    <property type="term" value="F:nucleotide binding"/>
    <property type="evidence" value="ECO:0007669"/>
    <property type="project" value="InterPro"/>
</dbReference>
<dbReference type="InterPro" id="IPR036236">
    <property type="entry name" value="Znf_C2H2_sf"/>
</dbReference>
<protein>
    <recommendedName>
        <fullName evidence="2">DNA-directed DNA polymerase</fullName>
        <ecNumber evidence="2">2.7.7.7</ecNumber>
    </recommendedName>
</protein>
<feature type="non-terminal residue" evidence="11">
    <location>
        <position position="1139"/>
    </location>
</feature>
<evidence type="ECO:0000256" key="6">
    <source>
        <dbReference type="ARBA" id="ARBA00022932"/>
    </source>
</evidence>
<dbReference type="InterPro" id="IPR044925">
    <property type="entry name" value="His-Me_finger_sf"/>
</dbReference>
<dbReference type="Pfam" id="PF03175">
    <property type="entry name" value="DNA_pol_B_2"/>
    <property type="match status" value="1"/>
</dbReference>
<dbReference type="AlphaFoldDB" id="A0A146KTP2"/>
<evidence type="ECO:0000256" key="1">
    <source>
        <dbReference type="ARBA" id="ARBA00005755"/>
    </source>
</evidence>
<keyword evidence="6" id="KW-0239">DNA-directed DNA polymerase</keyword>
<feature type="compositionally biased region" description="Polar residues" evidence="9">
    <location>
        <begin position="1"/>
        <end position="21"/>
    </location>
</feature>
<comment type="catalytic activity">
    <reaction evidence="8">
        <text>DNA(n) + a 2'-deoxyribonucleoside 5'-triphosphate = DNA(n+1) + diphosphate</text>
        <dbReference type="Rhea" id="RHEA:22508"/>
        <dbReference type="Rhea" id="RHEA-COMP:17339"/>
        <dbReference type="Rhea" id="RHEA-COMP:17340"/>
        <dbReference type="ChEBI" id="CHEBI:33019"/>
        <dbReference type="ChEBI" id="CHEBI:61560"/>
        <dbReference type="ChEBI" id="CHEBI:173112"/>
        <dbReference type="EC" id="2.7.7.7"/>
    </reaction>
</comment>
<evidence type="ECO:0000259" key="10">
    <source>
        <dbReference type="Pfam" id="PF03175"/>
    </source>
</evidence>
<keyword evidence="4" id="KW-0548">Nucleotidyltransferase</keyword>
<keyword evidence="5" id="KW-0235">DNA replication</keyword>
<dbReference type="InterPro" id="IPR004868">
    <property type="entry name" value="DNA-dir_DNA_pol_B_mt/vir"/>
</dbReference>
<name>A0A146KTP2_LYGHE</name>
<dbReference type="GO" id="GO:0006260">
    <property type="term" value="P:DNA replication"/>
    <property type="evidence" value="ECO:0007669"/>
    <property type="project" value="UniProtKB-KW"/>
</dbReference>
<reference evidence="11" key="1">
    <citation type="journal article" date="2016" name="Gigascience">
        <title>De novo construction of an expanded transcriptome assembly for the western tarnished plant bug, Lygus hesperus.</title>
        <authorList>
            <person name="Tassone E.E."/>
            <person name="Geib S.M."/>
            <person name="Hall B."/>
            <person name="Fabrick J.A."/>
            <person name="Brent C.S."/>
            <person name="Hull J.J."/>
        </authorList>
    </citation>
    <scope>NUCLEOTIDE SEQUENCE</scope>
</reference>
<dbReference type="GO" id="GO:0003887">
    <property type="term" value="F:DNA-directed DNA polymerase activity"/>
    <property type="evidence" value="ECO:0007669"/>
    <property type="project" value="UniProtKB-KW"/>
</dbReference>
<dbReference type="EC" id="2.7.7.7" evidence="2"/>
<proteinExistence type="inferred from homology"/>
<dbReference type="PANTHER" id="PTHR31511:SF12">
    <property type="entry name" value="RHO TERMINATION FACTOR N-TERMINAL DOMAIN-CONTAINING PROTEIN"/>
    <property type="match status" value="1"/>
</dbReference>